<gene>
    <name evidence="2" type="ORF">QBC40DRAFT_322311</name>
</gene>
<dbReference type="Proteomes" id="UP001303160">
    <property type="component" value="Unassembled WGS sequence"/>
</dbReference>
<dbReference type="AlphaFoldDB" id="A0AAN7AX25"/>
<dbReference type="EMBL" id="MU863900">
    <property type="protein sequence ID" value="KAK4202104.1"/>
    <property type="molecule type" value="Genomic_DNA"/>
</dbReference>
<sequence length="229" mass="23952">MQRPRCPAALLDAGIGAVLGSFRRPISPFNNTRLSASAKSSQTVAFTFGGRMQSRLSPHSGLTGAPVRAFCFGVDAVDLLCKRRPRGGVRGMEGKSSECRTGPGGDGWRSQPHPGNSLVPPHTSHSPLAPLDEMSKIDGLDVVTGGFITVSIVKPTSPRATSMSYIIATQACGMASALFVWPLPLASPRAGSFNVAVIVSGDVNGSSLQKGRGRNEGPLMLPMSVPTIR</sequence>
<protein>
    <submittedName>
        <fullName evidence="2">Uncharacterized protein</fullName>
    </submittedName>
</protein>
<accession>A0AAN7AX25</accession>
<name>A0AAN7AX25_9PEZI</name>
<keyword evidence="3" id="KW-1185">Reference proteome</keyword>
<feature type="region of interest" description="Disordered" evidence="1">
    <location>
        <begin position="87"/>
        <end position="124"/>
    </location>
</feature>
<proteinExistence type="predicted"/>
<reference evidence="2" key="2">
    <citation type="submission" date="2023-05" db="EMBL/GenBank/DDBJ databases">
        <authorList>
            <consortium name="Lawrence Berkeley National Laboratory"/>
            <person name="Steindorff A."/>
            <person name="Hensen N."/>
            <person name="Bonometti L."/>
            <person name="Westerberg I."/>
            <person name="Brannstrom I.O."/>
            <person name="Guillou S."/>
            <person name="Cros-Aarteil S."/>
            <person name="Calhoun S."/>
            <person name="Haridas S."/>
            <person name="Kuo A."/>
            <person name="Mondo S."/>
            <person name="Pangilinan J."/>
            <person name="Riley R."/>
            <person name="Labutti K."/>
            <person name="Andreopoulos B."/>
            <person name="Lipzen A."/>
            <person name="Chen C."/>
            <person name="Yanf M."/>
            <person name="Daum C."/>
            <person name="Ng V."/>
            <person name="Clum A."/>
            <person name="Ohm R."/>
            <person name="Martin F."/>
            <person name="Silar P."/>
            <person name="Natvig D."/>
            <person name="Lalanne C."/>
            <person name="Gautier V."/>
            <person name="Ament-Velasquez S.L."/>
            <person name="Kruys A."/>
            <person name="Hutchinson M.I."/>
            <person name="Powell A.J."/>
            <person name="Barry K."/>
            <person name="Miller A.N."/>
            <person name="Grigoriev I.V."/>
            <person name="Debuchy R."/>
            <person name="Gladieux P."/>
            <person name="Thoren M.H."/>
            <person name="Johannesson H."/>
        </authorList>
    </citation>
    <scope>NUCLEOTIDE SEQUENCE</scope>
    <source>
        <strain evidence="2">CBS 315.58</strain>
    </source>
</reference>
<evidence type="ECO:0000313" key="3">
    <source>
        <dbReference type="Proteomes" id="UP001303160"/>
    </source>
</evidence>
<evidence type="ECO:0000256" key="1">
    <source>
        <dbReference type="SAM" id="MobiDB-lite"/>
    </source>
</evidence>
<comment type="caution">
    <text evidence="2">The sequence shown here is derived from an EMBL/GenBank/DDBJ whole genome shotgun (WGS) entry which is preliminary data.</text>
</comment>
<evidence type="ECO:0000313" key="2">
    <source>
        <dbReference type="EMBL" id="KAK4202104.1"/>
    </source>
</evidence>
<reference evidence="2" key="1">
    <citation type="journal article" date="2023" name="Mol. Phylogenet. Evol.">
        <title>Genome-scale phylogeny and comparative genomics of the fungal order Sordariales.</title>
        <authorList>
            <person name="Hensen N."/>
            <person name="Bonometti L."/>
            <person name="Westerberg I."/>
            <person name="Brannstrom I.O."/>
            <person name="Guillou S."/>
            <person name="Cros-Aarteil S."/>
            <person name="Calhoun S."/>
            <person name="Haridas S."/>
            <person name="Kuo A."/>
            <person name="Mondo S."/>
            <person name="Pangilinan J."/>
            <person name="Riley R."/>
            <person name="LaButti K."/>
            <person name="Andreopoulos B."/>
            <person name="Lipzen A."/>
            <person name="Chen C."/>
            <person name="Yan M."/>
            <person name="Daum C."/>
            <person name="Ng V."/>
            <person name="Clum A."/>
            <person name="Steindorff A."/>
            <person name="Ohm R.A."/>
            <person name="Martin F."/>
            <person name="Silar P."/>
            <person name="Natvig D.O."/>
            <person name="Lalanne C."/>
            <person name="Gautier V."/>
            <person name="Ament-Velasquez S.L."/>
            <person name="Kruys A."/>
            <person name="Hutchinson M.I."/>
            <person name="Powell A.J."/>
            <person name="Barry K."/>
            <person name="Miller A.N."/>
            <person name="Grigoriev I.V."/>
            <person name="Debuchy R."/>
            <person name="Gladieux P."/>
            <person name="Hiltunen Thoren M."/>
            <person name="Johannesson H."/>
        </authorList>
    </citation>
    <scope>NUCLEOTIDE SEQUENCE</scope>
    <source>
        <strain evidence="2">CBS 315.58</strain>
    </source>
</reference>
<organism evidence="2 3">
    <name type="scientific">Triangularia verruculosa</name>
    <dbReference type="NCBI Taxonomy" id="2587418"/>
    <lineage>
        <taxon>Eukaryota</taxon>
        <taxon>Fungi</taxon>
        <taxon>Dikarya</taxon>
        <taxon>Ascomycota</taxon>
        <taxon>Pezizomycotina</taxon>
        <taxon>Sordariomycetes</taxon>
        <taxon>Sordariomycetidae</taxon>
        <taxon>Sordariales</taxon>
        <taxon>Podosporaceae</taxon>
        <taxon>Triangularia</taxon>
    </lineage>
</organism>
<feature type="region of interest" description="Disordered" evidence="1">
    <location>
        <begin position="206"/>
        <end position="229"/>
    </location>
</feature>